<evidence type="ECO:0000256" key="1">
    <source>
        <dbReference type="SAM" id="MobiDB-lite"/>
    </source>
</evidence>
<dbReference type="AlphaFoldDB" id="A0A0L0W1D1"/>
<sequence length="170" mass="19232">MRDPNKPNHFEAFKARVLNRIAKQHEQAAEFIRDDMDVSDAALVWGIRIADHEVALFQRFILLPTSDASLFAQWCWSLAASKQGKPILLIGQRPLPEDPNLDSPRPTMSREHSSLSQRERLDGFFQFCDMDNVVLLCGHPNTPEPTLCSILTNLQDNVPIHAAYLQGRTA</sequence>
<feature type="region of interest" description="Disordered" evidence="1">
    <location>
        <begin position="94"/>
        <end position="114"/>
    </location>
</feature>
<keyword evidence="3" id="KW-1185">Reference proteome</keyword>
<protein>
    <submittedName>
        <fullName evidence="2">Uncharacterized protein</fullName>
    </submittedName>
</protein>
<proteinExistence type="predicted"/>
<name>A0A0L0W1D1_9BASI</name>
<dbReference type="EMBL" id="AJIL01000008">
    <property type="protein sequence ID" value="KNF05321.1"/>
    <property type="molecule type" value="Genomic_DNA"/>
</dbReference>
<accession>A0A0L0W1D1</accession>
<dbReference type="Proteomes" id="UP000054564">
    <property type="component" value="Unassembled WGS sequence"/>
</dbReference>
<organism evidence="2 3">
    <name type="scientific">Puccinia striiformis f. sp. tritici PST-78</name>
    <dbReference type="NCBI Taxonomy" id="1165861"/>
    <lineage>
        <taxon>Eukaryota</taxon>
        <taxon>Fungi</taxon>
        <taxon>Dikarya</taxon>
        <taxon>Basidiomycota</taxon>
        <taxon>Pucciniomycotina</taxon>
        <taxon>Pucciniomycetes</taxon>
        <taxon>Pucciniales</taxon>
        <taxon>Pucciniaceae</taxon>
        <taxon>Puccinia</taxon>
    </lineage>
</organism>
<reference evidence="3" key="1">
    <citation type="submission" date="2014-03" db="EMBL/GenBank/DDBJ databases">
        <title>The Genome Sequence of Puccinia striiformis f. sp. tritici PST-78.</title>
        <authorList>
            <consortium name="The Broad Institute Genome Sequencing Platform"/>
            <person name="Cuomo C."/>
            <person name="Hulbert S."/>
            <person name="Chen X."/>
            <person name="Walker B."/>
            <person name="Young S.K."/>
            <person name="Zeng Q."/>
            <person name="Gargeya S."/>
            <person name="Fitzgerald M."/>
            <person name="Haas B."/>
            <person name="Abouelleil A."/>
            <person name="Alvarado L."/>
            <person name="Arachchi H.M."/>
            <person name="Berlin A.M."/>
            <person name="Chapman S.B."/>
            <person name="Goldberg J."/>
            <person name="Griggs A."/>
            <person name="Gujja S."/>
            <person name="Hansen M."/>
            <person name="Howarth C."/>
            <person name="Imamovic A."/>
            <person name="Larimer J."/>
            <person name="McCowan C."/>
            <person name="Montmayeur A."/>
            <person name="Murphy C."/>
            <person name="Neiman D."/>
            <person name="Pearson M."/>
            <person name="Priest M."/>
            <person name="Roberts A."/>
            <person name="Saif S."/>
            <person name="Shea T."/>
            <person name="Sisk P."/>
            <person name="Sykes S."/>
            <person name="Wortman J."/>
            <person name="Nusbaum C."/>
            <person name="Birren B."/>
        </authorList>
    </citation>
    <scope>NUCLEOTIDE SEQUENCE [LARGE SCALE GENOMIC DNA]</scope>
    <source>
        <strain evidence="3">race PST-78</strain>
    </source>
</reference>
<evidence type="ECO:0000313" key="2">
    <source>
        <dbReference type="EMBL" id="KNF05321.1"/>
    </source>
</evidence>
<comment type="caution">
    <text evidence="2">The sequence shown here is derived from an EMBL/GenBank/DDBJ whole genome shotgun (WGS) entry which is preliminary data.</text>
</comment>
<gene>
    <name evidence="2" type="ORF">PSTG_01535</name>
</gene>
<evidence type="ECO:0000313" key="3">
    <source>
        <dbReference type="Proteomes" id="UP000054564"/>
    </source>
</evidence>